<accession>A0A0G1U817</accession>
<evidence type="ECO:0000313" key="3">
    <source>
        <dbReference type="EMBL" id="KKU90247.1"/>
    </source>
</evidence>
<name>A0A0G1U817_9BACT</name>
<evidence type="ECO:0000256" key="2">
    <source>
        <dbReference type="SAM" id="Phobius"/>
    </source>
</evidence>
<feature type="compositionally biased region" description="Polar residues" evidence="1">
    <location>
        <begin position="1"/>
        <end position="12"/>
    </location>
</feature>
<feature type="region of interest" description="Disordered" evidence="1">
    <location>
        <begin position="1"/>
        <end position="22"/>
    </location>
</feature>
<proteinExistence type="predicted"/>
<feature type="transmembrane region" description="Helical" evidence="2">
    <location>
        <begin position="41"/>
        <end position="58"/>
    </location>
</feature>
<keyword evidence="2" id="KW-0812">Transmembrane</keyword>
<evidence type="ECO:0000256" key="1">
    <source>
        <dbReference type="SAM" id="MobiDB-lite"/>
    </source>
</evidence>
<protein>
    <submittedName>
        <fullName evidence="3">Uncharacterized protein</fullName>
    </submittedName>
</protein>
<dbReference type="EMBL" id="LCPB01000005">
    <property type="protein sequence ID" value="KKU90247.1"/>
    <property type="molecule type" value="Genomic_DNA"/>
</dbReference>
<dbReference type="Proteomes" id="UP000033882">
    <property type="component" value="Unassembled WGS sequence"/>
</dbReference>
<comment type="caution">
    <text evidence="3">The sequence shown here is derived from an EMBL/GenBank/DDBJ whole genome shotgun (WGS) entry which is preliminary data.</text>
</comment>
<organism evidence="3 4">
    <name type="scientific">Candidatus Wolfebacteria bacterium GW2011_GWA2_47_9b</name>
    <dbReference type="NCBI Taxonomy" id="1619005"/>
    <lineage>
        <taxon>Bacteria</taxon>
        <taxon>Candidatus Wolfeibacteriota</taxon>
    </lineage>
</organism>
<gene>
    <name evidence="3" type="ORF">UY19_C0005G0050</name>
</gene>
<keyword evidence="2" id="KW-0472">Membrane</keyword>
<reference evidence="3 4" key="1">
    <citation type="journal article" date="2015" name="Nature">
        <title>rRNA introns, odd ribosomes, and small enigmatic genomes across a large radiation of phyla.</title>
        <authorList>
            <person name="Brown C.T."/>
            <person name="Hug L.A."/>
            <person name="Thomas B.C."/>
            <person name="Sharon I."/>
            <person name="Castelle C.J."/>
            <person name="Singh A."/>
            <person name="Wilkins M.J."/>
            <person name="Williams K.H."/>
            <person name="Banfield J.F."/>
        </authorList>
    </citation>
    <scope>NUCLEOTIDE SEQUENCE [LARGE SCALE GENOMIC DNA]</scope>
</reference>
<evidence type="ECO:0000313" key="4">
    <source>
        <dbReference type="Proteomes" id="UP000033882"/>
    </source>
</evidence>
<keyword evidence="2" id="KW-1133">Transmembrane helix</keyword>
<dbReference type="AlphaFoldDB" id="A0A0G1U817"/>
<sequence>MSDNKQPTTYNRQRGREDNPQSAICNPQYSLYSRGQLSIQVLLYGAITILALTGFLTWTDSVINSVYREADRAQALSIAEAGIEYYRWHLAHAPEDFQDGTGQPGPYTHEYIDRSGSVVGTYTLAITPPIPGSTVVTIESTGALASNSDIEKVVRVRMGIPSFAKYAAVLNANVRFGQGTEIFGEVHSNGGVRFDGIAHNLVTSAQDQYDDPDHTGQKEFGVHTHVNVPPATGVTDTVRTLESPPAASMDRSDVFLVGRQFPVPAVDFAGITTNLSQIKTDAQASGFYRPTSTTGLGYEIILKIDDTFDLYRVNSLITPPSNCTNTAGQDGWGTWSINTKTLLGNYPMPANGLIFMEDNIWVSGRIDGVRVTIAAARFPDNAVTRPSITVNSDLLYTSYTGNDVISLIAQKNINIGLISSDILRIDAALMAQNGRVGRYYYQGPTTSPNRTNCSPNHARTQITSYGMLGSNQRYGFAYTDSTGYATRSLIYDTNLLYGPPPSFPITTDAYKIVSWEEIK</sequence>